<dbReference type="InterPro" id="IPR007110">
    <property type="entry name" value="Ig-like_dom"/>
</dbReference>
<feature type="signal peptide" evidence="1">
    <location>
        <begin position="1"/>
        <end position="21"/>
    </location>
</feature>
<evidence type="ECO:0000313" key="4">
    <source>
        <dbReference type="Proteomes" id="UP000694561"/>
    </source>
</evidence>
<dbReference type="PANTHER" id="PTHR23267">
    <property type="entry name" value="IMMUNOGLOBULIN LIGHT CHAIN"/>
    <property type="match status" value="1"/>
</dbReference>
<gene>
    <name evidence="3" type="primary">TRDV2</name>
</gene>
<dbReference type="SUPFAM" id="SSF48726">
    <property type="entry name" value="Immunoglobulin"/>
    <property type="match status" value="1"/>
</dbReference>
<dbReference type="InterPro" id="IPR003599">
    <property type="entry name" value="Ig_sub"/>
</dbReference>
<evidence type="ECO:0000313" key="3">
    <source>
        <dbReference type="Ensembl" id="ENSMMNP00015014142.1"/>
    </source>
</evidence>
<reference evidence="3" key="2">
    <citation type="submission" date="2025-09" db="UniProtKB">
        <authorList>
            <consortium name="Ensembl"/>
        </authorList>
    </citation>
    <scope>IDENTIFICATION</scope>
</reference>
<organism evidence="3 4">
    <name type="scientific">Monodon monoceros</name>
    <name type="common">Narwhal</name>
    <name type="synonym">Ceratodon monodon</name>
    <dbReference type="NCBI Taxonomy" id="40151"/>
    <lineage>
        <taxon>Eukaryota</taxon>
        <taxon>Metazoa</taxon>
        <taxon>Chordata</taxon>
        <taxon>Craniata</taxon>
        <taxon>Vertebrata</taxon>
        <taxon>Euteleostomi</taxon>
        <taxon>Mammalia</taxon>
        <taxon>Eutheria</taxon>
        <taxon>Laurasiatheria</taxon>
        <taxon>Artiodactyla</taxon>
        <taxon>Whippomorpha</taxon>
        <taxon>Cetacea</taxon>
        <taxon>Odontoceti</taxon>
        <taxon>Monodontidae</taxon>
        <taxon>Monodon</taxon>
    </lineage>
</organism>
<accession>A0A8C6BBR9</accession>
<dbReference type="InterPro" id="IPR050150">
    <property type="entry name" value="IgV_Light_Chain"/>
</dbReference>
<proteinExistence type="predicted"/>
<evidence type="ECO:0000256" key="1">
    <source>
        <dbReference type="SAM" id="SignalP"/>
    </source>
</evidence>
<dbReference type="AlphaFoldDB" id="A0A8C6BBR9"/>
<dbReference type="Ensembl" id="ENSMMNT00015015501.1">
    <property type="protein sequence ID" value="ENSMMNP00015014142.1"/>
    <property type="gene ID" value="ENSMMNG00015010423.1"/>
</dbReference>
<keyword evidence="1" id="KW-0732">Signal</keyword>
<evidence type="ECO:0000259" key="2">
    <source>
        <dbReference type="PROSITE" id="PS50835"/>
    </source>
</evidence>
<feature type="domain" description="Ig-like" evidence="2">
    <location>
        <begin position="33"/>
        <end position="134"/>
    </location>
</feature>
<dbReference type="InterPro" id="IPR013106">
    <property type="entry name" value="Ig_V-set"/>
</dbReference>
<dbReference type="GeneTree" id="ENSGT00940000165951"/>
<protein>
    <submittedName>
        <fullName evidence="3">T cell receptor delta variable 2</fullName>
    </submittedName>
</protein>
<dbReference type="Pfam" id="PF07686">
    <property type="entry name" value="V-set"/>
    <property type="match status" value="1"/>
</dbReference>
<dbReference type="FunFam" id="2.60.40.10:FF:002419">
    <property type="entry name" value="T cell receptor delta constant"/>
    <property type="match status" value="1"/>
</dbReference>
<feature type="chain" id="PRO_5034667424" evidence="1">
    <location>
        <begin position="22"/>
        <end position="134"/>
    </location>
</feature>
<reference evidence="3" key="1">
    <citation type="submission" date="2025-08" db="UniProtKB">
        <authorList>
            <consortium name="Ensembl"/>
        </authorList>
    </citation>
    <scope>IDENTIFICATION</scope>
</reference>
<dbReference type="SMART" id="SM00406">
    <property type="entry name" value="IGv"/>
    <property type="match status" value="1"/>
</dbReference>
<dbReference type="InterPro" id="IPR013783">
    <property type="entry name" value="Ig-like_fold"/>
</dbReference>
<dbReference type="Proteomes" id="UP000694561">
    <property type="component" value="Unplaced"/>
</dbReference>
<sequence>MGTSLGWSACFLSRLSNFGFSLSGVYLDVILEPETKTLTVLGDVSVGESVTLRCSMKGESISNYYTFWYRKTPGNTMTFIYREGGTYGPGFEDNFQGEIDFLNNQAVLNILEASERDEGSYYCASTTTLLWVHF</sequence>
<dbReference type="PROSITE" id="PS50835">
    <property type="entry name" value="IG_LIKE"/>
    <property type="match status" value="1"/>
</dbReference>
<name>A0A8C6BBR9_MONMO</name>
<dbReference type="InterPro" id="IPR036179">
    <property type="entry name" value="Ig-like_dom_sf"/>
</dbReference>
<dbReference type="Gene3D" id="2.60.40.10">
    <property type="entry name" value="Immunoglobulins"/>
    <property type="match status" value="1"/>
</dbReference>
<keyword evidence="4" id="KW-1185">Reference proteome</keyword>
<dbReference type="SMART" id="SM00409">
    <property type="entry name" value="IG"/>
    <property type="match status" value="1"/>
</dbReference>